<comment type="caution">
    <text evidence="2">The sequence shown here is derived from an EMBL/GenBank/DDBJ whole genome shotgun (WGS) entry which is preliminary data.</text>
</comment>
<evidence type="ECO:0000313" key="2">
    <source>
        <dbReference type="EMBL" id="GJS61427.1"/>
    </source>
</evidence>
<evidence type="ECO:0000313" key="3">
    <source>
        <dbReference type="Proteomes" id="UP001151760"/>
    </source>
</evidence>
<dbReference type="Proteomes" id="UP001151760">
    <property type="component" value="Unassembled WGS sequence"/>
</dbReference>
<sequence length="584" mass="65539">MSHLTVLGASQISHFGISCRVHGGVLTIHLFRQFYLATTLPPEWITIEKRRKNKNTTIPVCHIEPFDSLKGWRNKKIWVNASMAPISMRWFNGGEFPWDSLVDGFDVDMTLETILNDNPTWIIKYSEEFLMRLQDFVKVANSFDVTCGEETLEENERPLLERTSDVVTQPLDQLVNLASVPIKQEIQITTLPPPIFVARKRAFVETPARESASKNQKGMMGYSSGRTSAKESTLKLKKDTVGLGSWKAPMSVSFIVSPFRFAAATKAGEFIPVVTSCPAKRFKSSLNSSRSSVSKKPVGYEVGSRHLVTSTKHIRTATYLAYTHSQPLVPTRSSPLPSPISRHILGIINALVEDSAETRRQDNYFASICVDPDAKIARLKKLVEEKPSGEVARLRLGKEEVDREVSHIKKQVGELKSEADKVPGLLAHYSKRDTELSTMNGTYADLLREKTQLEYQNSKIWTSLDARHTNMDREYEVEITLTMRDAIETKKWDVSKGFRYFLNKFKESDLLGTRLGACISATIADAERRSTWMLLEQLEACVDEKISYIRALLVMEVDEPKKDEVATIENPASGSPSSAGGGVE</sequence>
<reference evidence="2" key="1">
    <citation type="journal article" date="2022" name="Int. J. Mol. Sci.">
        <title>Draft Genome of Tanacetum Coccineum: Genomic Comparison of Closely Related Tanacetum-Family Plants.</title>
        <authorList>
            <person name="Yamashiro T."/>
            <person name="Shiraishi A."/>
            <person name="Nakayama K."/>
            <person name="Satake H."/>
        </authorList>
    </citation>
    <scope>NUCLEOTIDE SEQUENCE</scope>
</reference>
<name>A0ABQ4X854_9ASTR</name>
<accession>A0ABQ4X854</accession>
<gene>
    <name evidence="2" type="ORF">Tco_0656211</name>
</gene>
<dbReference type="EMBL" id="BQNB010009289">
    <property type="protein sequence ID" value="GJS61427.1"/>
    <property type="molecule type" value="Genomic_DNA"/>
</dbReference>
<organism evidence="2 3">
    <name type="scientific">Tanacetum coccineum</name>
    <dbReference type="NCBI Taxonomy" id="301880"/>
    <lineage>
        <taxon>Eukaryota</taxon>
        <taxon>Viridiplantae</taxon>
        <taxon>Streptophyta</taxon>
        <taxon>Embryophyta</taxon>
        <taxon>Tracheophyta</taxon>
        <taxon>Spermatophyta</taxon>
        <taxon>Magnoliopsida</taxon>
        <taxon>eudicotyledons</taxon>
        <taxon>Gunneridae</taxon>
        <taxon>Pentapetalae</taxon>
        <taxon>asterids</taxon>
        <taxon>campanulids</taxon>
        <taxon>Asterales</taxon>
        <taxon>Asteraceae</taxon>
        <taxon>Asteroideae</taxon>
        <taxon>Anthemideae</taxon>
        <taxon>Anthemidinae</taxon>
        <taxon>Tanacetum</taxon>
    </lineage>
</organism>
<reference evidence="2" key="2">
    <citation type="submission" date="2022-01" db="EMBL/GenBank/DDBJ databases">
        <authorList>
            <person name="Yamashiro T."/>
            <person name="Shiraishi A."/>
            <person name="Satake H."/>
            <person name="Nakayama K."/>
        </authorList>
    </citation>
    <scope>NUCLEOTIDE SEQUENCE</scope>
</reference>
<evidence type="ECO:0000256" key="1">
    <source>
        <dbReference type="SAM" id="MobiDB-lite"/>
    </source>
</evidence>
<proteinExistence type="predicted"/>
<feature type="region of interest" description="Disordered" evidence="1">
    <location>
        <begin position="563"/>
        <end position="584"/>
    </location>
</feature>
<protein>
    <submittedName>
        <fullName evidence="2">Uncharacterized protein</fullName>
    </submittedName>
</protein>
<keyword evidence="3" id="KW-1185">Reference proteome</keyword>